<keyword evidence="4 5" id="KW-0472">Membrane</keyword>
<keyword evidence="3 5" id="KW-1133">Transmembrane helix</keyword>
<evidence type="ECO:0000256" key="2">
    <source>
        <dbReference type="ARBA" id="ARBA00022692"/>
    </source>
</evidence>
<accession>A0A951PLH1</accession>
<dbReference type="PANTHER" id="PTHR12714:SF24">
    <property type="entry name" value="SLR1182 PROTEIN"/>
    <property type="match status" value="1"/>
</dbReference>
<organism evidence="6 7">
    <name type="scientific">Symplocastrum torsivum CPER-KK1</name>
    <dbReference type="NCBI Taxonomy" id="450513"/>
    <lineage>
        <taxon>Bacteria</taxon>
        <taxon>Bacillati</taxon>
        <taxon>Cyanobacteriota</taxon>
        <taxon>Cyanophyceae</taxon>
        <taxon>Oscillatoriophycideae</taxon>
        <taxon>Oscillatoriales</taxon>
        <taxon>Microcoleaceae</taxon>
        <taxon>Symplocastrum</taxon>
    </lineage>
</organism>
<keyword evidence="2 5" id="KW-0812">Transmembrane</keyword>
<dbReference type="InterPro" id="IPR007318">
    <property type="entry name" value="Phopholipid_MeTrfase"/>
</dbReference>
<dbReference type="PANTHER" id="PTHR12714">
    <property type="entry name" value="PROTEIN-S ISOPRENYLCYSTEINE O-METHYLTRANSFERASE"/>
    <property type="match status" value="1"/>
</dbReference>
<proteinExistence type="predicted"/>
<evidence type="ECO:0000313" key="6">
    <source>
        <dbReference type="EMBL" id="MBW4545737.1"/>
    </source>
</evidence>
<feature type="transmembrane region" description="Helical" evidence="5">
    <location>
        <begin position="54"/>
        <end position="76"/>
    </location>
</feature>
<reference evidence="6" key="1">
    <citation type="submission" date="2021-05" db="EMBL/GenBank/DDBJ databases">
        <authorList>
            <person name="Pietrasiak N."/>
            <person name="Ward R."/>
            <person name="Stajich J.E."/>
            <person name="Kurbessoian T."/>
        </authorList>
    </citation>
    <scope>NUCLEOTIDE SEQUENCE</scope>
    <source>
        <strain evidence="6">CPER-KK1</strain>
    </source>
</reference>
<protein>
    <submittedName>
        <fullName evidence="6">Isoprenylcysteine carboxylmethyltransferase family protein</fullName>
    </submittedName>
</protein>
<comment type="subcellular location">
    <subcellularLocation>
        <location evidence="1">Endomembrane system</location>
        <topology evidence="1">Multi-pass membrane protein</topology>
    </subcellularLocation>
</comment>
<reference evidence="6" key="2">
    <citation type="journal article" date="2022" name="Microbiol. Resour. Announc.">
        <title>Metagenome Sequencing to Explore Phylogenomics of Terrestrial Cyanobacteria.</title>
        <authorList>
            <person name="Ward R.D."/>
            <person name="Stajich J.E."/>
            <person name="Johansen J.R."/>
            <person name="Huntemann M."/>
            <person name="Clum A."/>
            <person name="Foster B."/>
            <person name="Foster B."/>
            <person name="Roux S."/>
            <person name="Palaniappan K."/>
            <person name="Varghese N."/>
            <person name="Mukherjee S."/>
            <person name="Reddy T.B.K."/>
            <person name="Daum C."/>
            <person name="Copeland A."/>
            <person name="Chen I.A."/>
            <person name="Ivanova N.N."/>
            <person name="Kyrpides N.C."/>
            <person name="Shapiro N."/>
            <person name="Eloe-Fadrosh E.A."/>
            <person name="Pietrasiak N."/>
        </authorList>
    </citation>
    <scope>NUCLEOTIDE SEQUENCE</scope>
    <source>
        <strain evidence="6">CPER-KK1</strain>
    </source>
</reference>
<gene>
    <name evidence="6" type="ORF">KME25_14995</name>
</gene>
<dbReference type="Gene3D" id="1.20.120.1630">
    <property type="match status" value="1"/>
</dbReference>
<evidence type="ECO:0000256" key="5">
    <source>
        <dbReference type="SAM" id="Phobius"/>
    </source>
</evidence>
<feature type="transmembrane region" description="Helical" evidence="5">
    <location>
        <begin position="22"/>
        <end position="42"/>
    </location>
</feature>
<evidence type="ECO:0000313" key="7">
    <source>
        <dbReference type="Proteomes" id="UP000753908"/>
    </source>
</evidence>
<dbReference type="Proteomes" id="UP000753908">
    <property type="component" value="Unassembled WGS sequence"/>
</dbReference>
<name>A0A951PLH1_9CYAN</name>
<evidence type="ECO:0000256" key="4">
    <source>
        <dbReference type="ARBA" id="ARBA00023136"/>
    </source>
</evidence>
<dbReference type="GO" id="GO:0016740">
    <property type="term" value="F:transferase activity"/>
    <property type="evidence" value="ECO:0007669"/>
    <property type="project" value="UniProtKB-ARBA"/>
</dbReference>
<dbReference type="AlphaFoldDB" id="A0A951PLH1"/>
<dbReference type="Pfam" id="PF04191">
    <property type="entry name" value="PEMT"/>
    <property type="match status" value="1"/>
</dbReference>
<evidence type="ECO:0000256" key="3">
    <source>
        <dbReference type="ARBA" id="ARBA00022989"/>
    </source>
</evidence>
<comment type="caution">
    <text evidence="6">The sequence shown here is derived from an EMBL/GenBank/DDBJ whole genome shotgun (WGS) entry which is preliminary data.</text>
</comment>
<feature type="transmembrane region" description="Helical" evidence="5">
    <location>
        <begin position="111"/>
        <end position="138"/>
    </location>
</feature>
<evidence type="ECO:0000256" key="1">
    <source>
        <dbReference type="ARBA" id="ARBA00004127"/>
    </source>
</evidence>
<sequence>MKLLSDWGFTRKGWRSGERGEYLVLLQGALLIGFVLVPVYRLSEWDIGSPALLYLRWGITAVLGLAASILIIKGLLDLGRNLTPLPYPREDGQLVRSGIYGIVRHPLYSGLILAAFSWVVFQVSLSHLVAAIILFIFFDLKANREEAWLSEKYSEYSDYQQQVKKLIPWLY</sequence>
<dbReference type="EMBL" id="JAHHIF010000017">
    <property type="protein sequence ID" value="MBW4545737.1"/>
    <property type="molecule type" value="Genomic_DNA"/>
</dbReference>
<dbReference type="GO" id="GO:0012505">
    <property type="term" value="C:endomembrane system"/>
    <property type="evidence" value="ECO:0007669"/>
    <property type="project" value="UniProtKB-SubCell"/>
</dbReference>